<comment type="caution">
    <text evidence="2">The sequence shown here is derived from an EMBL/GenBank/DDBJ whole genome shotgun (WGS) entry which is preliminary data.</text>
</comment>
<evidence type="ECO:0000256" key="1">
    <source>
        <dbReference type="SAM" id="Phobius"/>
    </source>
</evidence>
<feature type="transmembrane region" description="Helical" evidence="1">
    <location>
        <begin position="24"/>
        <end position="42"/>
    </location>
</feature>
<keyword evidence="1" id="KW-0472">Membrane</keyword>
<evidence type="ECO:0000313" key="3">
    <source>
        <dbReference type="Proteomes" id="UP001607302"/>
    </source>
</evidence>
<keyword evidence="1" id="KW-1133">Transmembrane helix</keyword>
<sequence length="61" mass="7123">MRSKRYFVSMEMLQSLYLSNYKNLLKMALVCAIIPSLILYAGKTKRMKRILIHQCNVTAIL</sequence>
<evidence type="ECO:0000313" key="2">
    <source>
        <dbReference type="EMBL" id="KAL2726816.1"/>
    </source>
</evidence>
<protein>
    <submittedName>
        <fullName evidence="2">Uncharacterized protein</fullName>
    </submittedName>
</protein>
<accession>A0ABD2B2B1</accession>
<dbReference type="Proteomes" id="UP001607302">
    <property type="component" value="Unassembled WGS sequence"/>
</dbReference>
<organism evidence="2 3">
    <name type="scientific">Vespula squamosa</name>
    <name type="common">Southern yellow jacket</name>
    <name type="synonym">Wasp</name>
    <dbReference type="NCBI Taxonomy" id="30214"/>
    <lineage>
        <taxon>Eukaryota</taxon>
        <taxon>Metazoa</taxon>
        <taxon>Ecdysozoa</taxon>
        <taxon>Arthropoda</taxon>
        <taxon>Hexapoda</taxon>
        <taxon>Insecta</taxon>
        <taxon>Pterygota</taxon>
        <taxon>Neoptera</taxon>
        <taxon>Endopterygota</taxon>
        <taxon>Hymenoptera</taxon>
        <taxon>Apocrita</taxon>
        <taxon>Aculeata</taxon>
        <taxon>Vespoidea</taxon>
        <taxon>Vespidae</taxon>
        <taxon>Vespinae</taxon>
        <taxon>Vespula</taxon>
    </lineage>
</organism>
<reference evidence="2 3" key="1">
    <citation type="journal article" date="2024" name="Ann. Entomol. Soc. Am.">
        <title>Genomic analyses of the southern and eastern yellowjacket wasps (Hymenoptera: Vespidae) reveal evolutionary signatures of social life.</title>
        <authorList>
            <person name="Catto M.A."/>
            <person name="Caine P.B."/>
            <person name="Orr S.E."/>
            <person name="Hunt B.G."/>
            <person name="Goodisman M.A.D."/>
        </authorList>
    </citation>
    <scope>NUCLEOTIDE SEQUENCE [LARGE SCALE GENOMIC DNA]</scope>
    <source>
        <strain evidence="2">233</strain>
        <tissue evidence="2">Head and thorax</tissue>
    </source>
</reference>
<keyword evidence="3" id="KW-1185">Reference proteome</keyword>
<keyword evidence="1" id="KW-0812">Transmembrane</keyword>
<proteinExistence type="predicted"/>
<name>A0ABD2B2B1_VESSQ</name>
<dbReference type="EMBL" id="JAUDFV010000133">
    <property type="protein sequence ID" value="KAL2726816.1"/>
    <property type="molecule type" value="Genomic_DNA"/>
</dbReference>
<dbReference type="AlphaFoldDB" id="A0ABD2B2B1"/>
<gene>
    <name evidence="2" type="ORF">V1478_007094</name>
</gene>